<keyword evidence="2" id="KW-1185">Reference proteome</keyword>
<sequence>MYLQVEPTLLPAYATAISALIFLSRLIFAGQPFKHAPEPDTNEDSRTVPAAASSTGSKSPLWRILYAALSLSSIRLFLTTSLIFLSVATCMRRGRDGLPYTIQWIDILEMLPYVYATVLALASFLVTASAGDTVSRHSICVLLTSFAVYVYRDLWPLATYTLQPVDALDGPLLWIKIAVLGVLSTVMPLMISRRYTPYDPKETRVPNPEQTASIFSLLTFSYMDPTVFLARRLPHLTPEDLPPVPDYDLATNLMERSFKQLDTFSGAPKRHFFIGFLMVFRREYTTMAAMLVIKALSNFAGPIGINKLLLYLQDGEGQATIRPWLWILSLFVAPFLGAIAMQQYTYNGCAVLVRTQSIITELVFEHSLRIRMKAEATDGLRKDTAATPQIAGGVRTAPAGKRASNLIGKINNLVSTDLSNITGRGLDFLYFVVWMPLEVTLCVWYLYVLLGWSAFVGMAAMLIFIPIPGKITHYIQGLQAESMKKTDARVQTVVEAMGVLRMIKLFGWEPKISDTVKETRDAELLIIRKRKLLRTLNGTVNHVIPVVTMMVTYVTYTGIMKQILLPSTVFPSMAVFELLRNQLRFIFSVLPDYMQAKVSFDRVTEFLQETELIDEFAPQPSTITDPHRLDEAAIGFTNASFTWSNDNTASRKFVLRIDDELMFKRGCINLIIGPTGSGKTSLLMALLGEMHFVPLGQRSWFNLPRNGGVAYAAQESWVQNETIRDNILFGAPYDESRYEKVIYQCGLNQDLNLFEAGDKTEVGEKGLTLSGGQKARVTLARAIYSQAEILVLDDVLAALDVHTARWIIDKCFKGDLVRGRTILLVTHNVALASPIADFVVSLATDGTIASQGSVLDALAKDQTLQAEIAEEVKHIEQDDKESPEPDKAARPIKGKLIVAEEKALGHIGWQSLKLFFKSLSGSHILLFWFAFLGSTIASEAGMSLQTWWMGHWAEQYDLARDPSQVNITFYLAIYCSILLVSVAMYTVGSAVYVFGTVRSSRALHYRLIQAVLGTTLRWLDTTPVSRVIARCTQDINALDGAIANNFQTVVSQSTEMLVKLGAVVLITPAALLPGALVLLLGGACGQVYMRAQISVKREMSNARAPVLAHFGAAIAGLTSIRAYSAQASLRAESYRRIDRYTRVAHTFYNLNRWVNLRIQTLGSAFSAGLAAWLVYGSNRGESLPSNTGFSITMAIGFSGMILWWVRNFNAFEISANSLERIQAYIDIEQEPRPTREGEPPAYWPASGDLRVEGLSARYSENGPEILHELSFHIRPGERVGVVGRTGSGKSSLTLALLRAIPTEGSVFYDGLPTSGLNLAALRASITVIPQMPELLAGTLRTNLDPFSQFDDATLNSASRAAGLPSHLGLDSGVAASGANLSVGQRQLVALARALVRRSKLLVLDEATSAIDHDTDAVVQRALRRELGADVTVLAVAHRLQTVMDADKIMVLDAGRIVEFDRPSELLKRDGGRLRALVDESGDRDALYAMASGIERSE</sequence>
<gene>
    <name evidence="1" type="ORF">FA95DRAFT_1028083</name>
</gene>
<name>A0ACB8R5K5_9AGAM</name>
<evidence type="ECO:0000313" key="1">
    <source>
        <dbReference type="EMBL" id="KAI0039394.1"/>
    </source>
</evidence>
<evidence type="ECO:0000313" key="2">
    <source>
        <dbReference type="Proteomes" id="UP000814033"/>
    </source>
</evidence>
<accession>A0ACB8R5K5</accession>
<organism evidence="1 2">
    <name type="scientific">Auriscalpium vulgare</name>
    <dbReference type="NCBI Taxonomy" id="40419"/>
    <lineage>
        <taxon>Eukaryota</taxon>
        <taxon>Fungi</taxon>
        <taxon>Dikarya</taxon>
        <taxon>Basidiomycota</taxon>
        <taxon>Agaricomycotina</taxon>
        <taxon>Agaricomycetes</taxon>
        <taxon>Russulales</taxon>
        <taxon>Auriscalpiaceae</taxon>
        <taxon>Auriscalpium</taxon>
    </lineage>
</organism>
<comment type="caution">
    <text evidence="1">The sequence shown here is derived from an EMBL/GenBank/DDBJ whole genome shotgun (WGS) entry which is preliminary data.</text>
</comment>
<reference evidence="1" key="2">
    <citation type="journal article" date="2022" name="New Phytol.">
        <title>Evolutionary transition to the ectomycorrhizal habit in the genomes of a hyperdiverse lineage of mushroom-forming fungi.</title>
        <authorList>
            <person name="Looney B."/>
            <person name="Miyauchi S."/>
            <person name="Morin E."/>
            <person name="Drula E."/>
            <person name="Courty P.E."/>
            <person name="Kohler A."/>
            <person name="Kuo A."/>
            <person name="LaButti K."/>
            <person name="Pangilinan J."/>
            <person name="Lipzen A."/>
            <person name="Riley R."/>
            <person name="Andreopoulos W."/>
            <person name="He G."/>
            <person name="Johnson J."/>
            <person name="Nolan M."/>
            <person name="Tritt A."/>
            <person name="Barry K.W."/>
            <person name="Grigoriev I.V."/>
            <person name="Nagy L.G."/>
            <person name="Hibbett D."/>
            <person name="Henrissat B."/>
            <person name="Matheny P.B."/>
            <person name="Labbe J."/>
            <person name="Martin F.M."/>
        </authorList>
    </citation>
    <scope>NUCLEOTIDE SEQUENCE</scope>
    <source>
        <strain evidence="1">FP105234-sp</strain>
    </source>
</reference>
<protein>
    <submittedName>
        <fullName evidence="1">P-loop containing nucleoside triphosphate hydrolase protein</fullName>
    </submittedName>
</protein>
<dbReference type="Proteomes" id="UP000814033">
    <property type="component" value="Unassembled WGS sequence"/>
</dbReference>
<dbReference type="EMBL" id="MU276310">
    <property type="protein sequence ID" value="KAI0039394.1"/>
    <property type="molecule type" value="Genomic_DNA"/>
</dbReference>
<proteinExistence type="predicted"/>
<keyword evidence="1" id="KW-0378">Hydrolase</keyword>
<reference evidence="1" key="1">
    <citation type="submission" date="2021-02" db="EMBL/GenBank/DDBJ databases">
        <authorList>
            <consortium name="DOE Joint Genome Institute"/>
            <person name="Ahrendt S."/>
            <person name="Looney B.P."/>
            <person name="Miyauchi S."/>
            <person name="Morin E."/>
            <person name="Drula E."/>
            <person name="Courty P.E."/>
            <person name="Chicoki N."/>
            <person name="Fauchery L."/>
            <person name="Kohler A."/>
            <person name="Kuo A."/>
            <person name="Labutti K."/>
            <person name="Pangilinan J."/>
            <person name="Lipzen A."/>
            <person name="Riley R."/>
            <person name="Andreopoulos W."/>
            <person name="He G."/>
            <person name="Johnson J."/>
            <person name="Barry K.W."/>
            <person name="Grigoriev I.V."/>
            <person name="Nagy L."/>
            <person name="Hibbett D."/>
            <person name="Henrissat B."/>
            <person name="Matheny P.B."/>
            <person name="Labbe J."/>
            <person name="Martin F."/>
        </authorList>
    </citation>
    <scope>NUCLEOTIDE SEQUENCE</scope>
    <source>
        <strain evidence="1">FP105234-sp</strain>
    </source>
</reference>